<reference evidence="4 5" key="1">
    <citation type="journal article" date="2018" name="Environ. Microbiol.">
        <title>Novel energy conservation strategies and behaviour of Pelotomaculum schinkii driving syntrophic propionate catabolism.</title>
        <authorList>
            <person name="Hidalgo-Ahumada C.A.P."/>
            <person name="Nobu M.K."/>
            <person name="Narihiro T."/>
            <person name="Tamaki H."/>
            <person name="Liu W.T."/>
            <person name="Kamagata Y."/>
            <person name="Stams A.J.M."/>
            <person name="Imachi H."/>
            <person name="Sousa D.Z."/>
        </authorList>
    </citation>
    <scope>NUCLEOTIDE SEQUENCE [LARGE SCALE GENOMIC DNA]</scope>
    <source>
        <strain evidence="4 5">MGP</strain>
    </source>
</reference>
<keyword evidence="5" id="KW-1185">Reference proteome</keyword>
<feature type="domain" description="CN hydrolase" evidence="3">
    <location>
        <begin position="5"/>
        <end position="250"/>
    </location>
</feature>
<dbReference type="EC" id="3.5.1.111" evidence="4"/>
<proteinExistence type="inferred from homology"/>
<dbReference type="Pfam" id="PF00795">
    <property type="entry name" value="CN_hydrolase"/>
    <property type="match status" value="1"/>
</dbReference>
<dbReference type="PANTHER" id="PTHR23088">
    <property type="entry name" value="NITRILASE-RELATED"/>
    <property type="match status" value="1"/>
</dbReference>
<dbReference type="CDD" id="cd07572">
    <property type="entry name" value="nit"/>
    <property type="match status" value="1"/>
</dbReference>
<dbReference type="SUPFAM" id="SSF56317">
    <property type="entry name" value="Carbon-nitrogen hydrolase"/>
    <property type="match status" value="1"/>
</dbReference>
<dbReference type="PROSITE" id="PS50263">
    <property type="entry name" value="CN_HYDROLASE"/>
    <property type="match status" value="1"/>
</dbReference>
<evidence type="ECO:0000256" key="2">
    <source>
        <dbReference type="ARBA" id="ARBA00022801"/>
    </source>
</evidence>
<sequence>MKRKFKAGVCQMLVAGQKDDNLAKARSMIREAAANGSEIVVLPEMFNCPYNSRLFPQYAESFPAGKTFKMLSEAAAAEGIYLVGGSLPERENGNIFNTSFVFGPQGEFLAKHQKIHLFDVDLPDGLSFHESKTLARGKVITVVKTAVANLGVAICYDIRFPELSRLMVLMGADVIVLPASFNMNTGPAHWELLLRTRAVDNQVFVIGAATARDTSASYVSYGNSAIVGPWGDIIARADEKETIIYADIDPGEIDKIREALPLLKHRRTDIYHIKSQQ</sequence>
<accession>A0A4Y7RQ89</accession>
<evidence type="ECO:0000256" key="1">
    <source>
        <dbReference type="ARBA" id="ARBA00010613"/>
    </source>
</evidence>
<dbReference type="Proteomes" id="UP000297597">
    <property type="component" value="Unassembled WGS sequence"/>
</dbReference>
<evidence type="ECO:0000313" key="5">
    <source>
        <dbReference type="Proteomes" id="UP000297597"/>
    </source>
</evidence>
<organism evidence="4 5">
    <name type="scientific">Pelotomaculum propionicicum</name>
    <dbReference type="NCBI Taxonomy" id="258475"/>
    <lineage>
        <taxon>Bacteria</taxon>
        <taxon>Bacillati</taxon>
        <taxon>Bacillota</taxon>
        <taxon>Clostridia</taxon>
        <taxon>Eubacteriales</taxon>
        <taxon>Desulfotomaculaceae</taxon>
        <taxon>Pelotomaculum</taxon>
    </lineage>
</organism>
<dbReference type="GO" id="GO:0006107">
    <property type="term" value="P:oxaloacetate metabolic process"/>
    <property type="evidence" value="ECO:0007669"/>
    <property type="project" value="TreeGrafter"/>
</dbReference>
<name>A0A4Y7RQ89_9FIRM</name>
<dbReference type="GO" id="GO:0006541">
    <property type="term" value="P:glutamine metabolic process"/>
    <property type="evidence" value="ECO:0007669"/>
    <property type="project" value="TreeGrafter"/>
</dbReference>
<dbReference type="AlphaFoldDB" id="A0A4Y7RQ89"/>
<gene>
    <name evidence="4" type="ORF">Pmgp_01884</name>
</gene>
<evidence type="ECO:0000259" key="3">
    <source>
        <dbReference type="PROSITE" id="PS50263"/>
    </source>
</evidence>
<dbReference type="InterPro" id="IPR003010">
    <property type="entry name" value="C-N_Hydrolase"/>
</dbReference>
<comment type="similarity">
    <text evidence="1">Belongs to the carbon-nitrogen hydrolase superfamily. NIT1/NIT2 family.</text>
</comment>
<dbReference type="InterPro" id="IPR001110">
    <property type="entry name" value="UPF0012_CS"/>
</dbReference>
<dbReference type="RefSeq" id="WP_243119791.1">
    <property type="nucleotide sequence ID" value="NZ_QFFZ01000017.1"/>
</dbReference>
<dbReference type="GO" id="GO:0050152">
    <property type="term" value="F:omega-amidase activity"/>
    <property type="evidence" value="ECO:0007669"/>
    <property type="project" value="TreeGrafter"/>
</dbReference>
<dbReference type="EMBL" id="QFFZ01000017">
    <property type="protein sequence ID" value="TEB11188.1"/>
    <property type="molecule type" value="Genomic_DNA"/>
</dbReference>
<keyword evidence="2 4" id="KW-0378">Hydrolase</keyword>
<dbReference type="Gene3D" id="3.60.110.10">
    <property type="entry name" value="Carbon-nitrogen hydrolase"/>
    <property type="match status" value="1"/>
</dbReference>
<dbReference type="PROSITE" id="PS01227">
    <property type="entry name" value="UPF0012"/>
    <property type="match status" value="1"/>
</dbReference>
<evidence type="ECO:0000313" key="4">
    <source>
        <dbReference type="EMBL" id="TEB11188.1"/>
    </source>
</evidence>
<protein>
    <submittedName>
        <fullName evidence="4">2-oxoglutaramate amidase</fullName>
        <ecNumber evidence="4">3.5.1.111</ecNumber>
    </submittedName>
</protein>
<dbReference type="InterPro" id="IPR045254">
    <property type="entry name" value="Nit1/2_C-N_Hydrolase"/>
</dbReference>
<dbReference type="GO" id="GO:0006528">
    <property type="term" value="P:asparagine metabolic process"/>
    <property type="evidence" value="ECO:0007669"/>
    <property type="project" value="TreeGrafter"/>
</dbReference>
<dbReference type="GO" id="GO:0106008">
    <property type="term" value="F:2-oxoglutaramate amidase activity"/>
    <property type="evidence" value="ECO:0007669"/>
    <property type="project" value="UniProtKB-EC"/>
</dbReference>
<dbReference type="PANTHER" id="PTHR23088:SF30">
    <property type="entry name" value="OMEGA-AMIDASE NIT2"/>
    <property type="match status" value="1"/>
</dbReference>
<dbReference type="InterPro" id="IPR036526">
    <property type="entry name" value="C-N_Hydrolase_sf"/>
</dbReference>
<comment type="caution">
    <text evidence="4">The sequence shown here is derived from an EMBL/GenBank/DDBJ whole genome shotgun (WGS) entry which is preliminary data.</text>
</comment>